<dbReference type="EMBL" id="JBAFVH010000004">
    <property type="protein sequence ID" value="MFG1372168.1"/>
    <property type="molecule type" value="Genomic_DNA"/>
</dbReference>
<protein>
    <recommendedName>
        <fullName evidence="3">TerB family tellurite resistance protein</fullName>
    </recommendedName>
</protein>
<sequence>MALNSRSAALSAKARVAPQIDADDTADHGGPEDPDVIGGLFYLEYRDGKGQESCRDIVLRRVVWRAEKLQVAAHCLLRDQYRCFIVSNFITFANGRTGEVIANPHQFLEGLAPVGTEPPSGPARRRDDAGFAQPKKLNVATMRKELRDLVRPAGILLMAMAKSDERLTKEEVGVIADLVWQGARTTHAITQTEMLTAMVEEVCALQPTPNLVTRALNVTLDRGAFPEDLPSWLSRMARADGAIVPEEHAAYRAILTTLRRLVEARVGRS</sequence>
<name>A0ABW6ZWS4_9HYPH</name>
<dbReference type="InterPro" id="IPR029024">
    <property type="entry name" value="TerB-like"/>
</dbReference>
<evidence type="ECO:0000313" key="1">
    <source>
        <dbReference type="EMBL" id="MFG1372168.1"/>
    </source>
</evidence>
<dbReference type="RefSeq" id="WP_393992076.1">
    <property type="nucleotide sequence ID" value="NZ_JBAFVH010000004.1"/>
</dbReference>
<gene>
    <name evidence="1" type="ORF">V5F32_08340</name>
</gene>
<proteinExistence type="predicted"/>
<accession>A0ABW6ZWS4</accession>
<dbReference type="Proteomes" id="UP001604002">
    <property type="component" value="Unassembled WGS sequence"/>
</dbReference>
<organism evidence="1 2">
    <name type="scientific">Xanthobacter oligotrophicus</name>
    <dbReference type="NCBI Taxonomy" id="2607286"/>
    <lineage>
        <taxon>Bacteria</taxon>
        <taxon>Pseudomonadati</taxon>
        <taxon>Pseudomonadota</taxon>
        <taxon>Alphaproteobacteria</taxon>
        <taxon>Hyphomicrobiales</taxon>
        <taxon>Xanthobacteraceae</taxon>
        <taxon>Xanthobacter</taxon>
    </lineage>
</organism>
<dbReference type="SUPFAM" id="SSF158682">
    <property type="entry name" value="TerB-like"/>
    <property type="match status" value="1"/>
</dbReference>
<evidence type="ECO:0000313" key="2">
    <source>
        <dbReference type="Proteomes" id="UP001604002"/>
    </source>
</evidence>
<evidence type="ECO:0008006" key="3">
    <source>
        <dbReference type="Google" id="ProtNLM"/>
    </source>
</evidence>
<reference evidence="1 2" key="1">
    <citation type="submission" date="2024-02" db="EMBL/GenBank/DDBJ databases">
        <title>Expansion and revision of Xanthobacter and proposal of Roseixanthobacter gen. nov.</title>
        <authorList>
            <person name="Soltysiak M.P.M."/>
            <person name="Jalihal A."/>
            <person name="Ory A."/>
            <person name="Chrisophersen C."/>
            <person name="Lee A.D."/>
            <person name="Boulton J."/>
            <person name="Springer M."/>
        </authorList>
    </citation>
    <scope>NUCLEOTIDE SEQUENCE [LARGE SCALE GENOMIC DNA]</scope>
    <source>
        <strain evidence="1 2">23A</strain>
    </source>
</reference>
<keyword evidence="2" id="KW-1185">Reference proteome</keyword>
<dbReference type="CDD" id="cd07177">
    <property type="entry name" value="terB_like"/>
    <property type="match status" value="1"/>
</dbReference>
<comment type="caution">
    <text evidence="1">The sequence shown here is derived from an EMBL/GenBank/DDBJ whole genome shotgun (WGS) entry which is preliminary data.</text>
</comment>